<comment type="caution">
    <text evidence="2">The sequence shown here is derived from an EMBL/GenBank/DDBJ whole genome shotgun (WGS) entry which is preliminary data.</text>
</comment>
<dbReference type="Proteomes" id="UP001251528">
    <property type="component" value="Unassembled WGS sequence"/>
</dbReference>
<feature type="region of interest" description="Disordered" evidence="1">
    <location>
        <begin position="115"/>
        <end position="147"/>
    </location>
</feature>
<gene>
    <name evidence="2" type="ORF">QQS21_006684</name>
</gene>
<organism evidence="2 3">
    <name type="scientific">Conoideocrella luteorostrata</name>
    <dbReference type="NCBI Taxonomy" id="1105319"/>
    <lineage>
        <taxon>Eukaryota</taxon>
        <taxon>Fungi</taxon>
        <taxon>Dikarya</taxon>
        <taxon>Ascomycota</taxon>
        <taxon>Pezizomycotina</taxon>
        <taxon>Sordariomycetes</taxon>
        <taxon>Hypocreomycetidae</taxon>
        <taxon>Hypocreales</taxon>
        <taxon>Clavicipitaceae</taxon>
        <taxon>Conoideocrella</taxon>
    </lineage>
</organism>
<accession>A0AAJ0FY15</accession>
<feature type="region of interest" description="Disordered" evidence="1">
    <location>
        <begin position="44"/>
        <end position="87"/>
    </location>
</feature>
<reference evidence="2" key="1">
    <citation type="submission" date="2023-06" db="EMBL/GenBank/DDBJ databases">
        <title>Conoideocrella luteorostrata (Hypocreales: Clavicipitaceae), a potential biocontrol fungus for elongate hemlock scale in United States Christmas tree production areas.</title>
        <authorList>
            <person name="Barrett H."/>
            <person name="Lovett B."/>
            <person name="Macias A.M."/>
            <person name="Stajich J.E."/>
            <person name="Kasson M.T."/>
        </authorList>
    </citation>
    <scope>NUCLEOTIDE SEQUENCE</scope>
    <source>
        <strain evidence="2">ARSEF 14590</strain>
    </source>
</reference>
<proteinExistence type="predicted"/>
<protein>
    <submittedName>
        <fullName evidence="2">Uncharacterized protein</fullName>
    </submittedName>
</protein>
<evidence type="ECO:0000313" key="2">
    <source>
        <dbReference type="EMBL" id="KAK2595573.1"/>
    </source>
</evidence>
<name>A0AAJ0FY15_9HYPO</name>
<evidence type="ECO:0000313" key="3">
    <source>
        <dbReference type="Proteomes" id="UP001251528"/>
    </source>
</evidence>
<sequence length="404" mass="43457">MNTRSTATIERSVHELQNDLRVMSGVAFNDPKKLADAIALARSFKTGEHSNNHGKSFGKSGPKWPNRVDEPYSSPPSDRVSLPSHRVYKGDPLKSGWHIPGVNAMPLSAAMDFLSRVDEPPPTSGTPKPDVPSQNSQTAKIPVESPISSRVSNVQTLPAPAQAPAPVVMRETIVDKTFPVKEEQKDMDETDTEKLADLLHSFSFKDATTQENRSESILEAFLALLSEQTDLPNELEDEKKLCVKLGASFNDDKNNDTSASTSTSNRPEMIVAASSELLNVNEPNEEVAQAATPTPVLPSSKRLSVSAPPFIPSGPHAANEENGRPFTGHFNKSGDEGSKGYWPAAKTSISAATTVPVVYTVWMPAPFAVPEVGAEQINAYPAQPQPMLGLSASRWAGNPQSGAE</sequence>
<evidence type="ECO:0000256" key="1">
    <source>
        <dbReference type="SAM" id="MobiDB-lite"/>
    </source>
</evidence>
<dbReference type="AlphaFoldDB" id="A0AAJ0FY15"/>
<dbReference type="EMBL" id="JASWJB010000127">
    <property type="protein sequence ID" value="KAK2595573.1"/>
    <property type="molecule type" value="Genomic_DNA"/>
</dbReference>
<keyword evidence="3" id="KW-1185">Reference proteome</keyword>